<keyword evidence="5" id="KW-1015">Disulfide bond</keyword>
<protein>
    <recommendedName>
        <fullName evidence="9">Neocarzinostatin family protein</fullName>
    </recommendedName>
</protein>
<evidence type="ECO:0000256" key="3">
    <source>
        <dbReference type="ARBA" id="ARBA00023022"/>
    </source>
</evidence>
<feature type="region of interest" description="Disordered" evidence="6">
    <location>
        <begin position="1"/>
        <end position="20"/>
    </location>
</feature>
<comment type="caution">
    <text evidence="7">The sequence shown here is derived from an EMBL/GenBank/DDBJ whole genome shotgun (WGS) entry which is preliminary data.</text>
</comment>
<keyword evidence="4" id="KW-0238">DNA-binding</keyword>
<evidence type="ECO:0000256" key="2">
    <source>
        <dbReference type="ARBA" id="ARBA00022529"/>
    </source>
</evidence>
<gene>
    <name evidence="7" type="ORF">Vlu01_35600</name>
</gene>
<evidence type="ECO:0000313" key="8">
    <source>
        <dbReference type="Proteomes" id="UP000643165"/>
    </source>
</evidence>
<dbReference type="InterPro" id="IPR027273">
    <property type="entry name" value="Neocarzinostatin-like"/>
</dbReference>
<dbReference type="PRINTS" id="PR01885">
    <property type="entry name" value="MACROMOMYCIN"/>
</dbReference>
<evidence type="ECO:0008006" key="9">
    <source>
        <dbReference type="Google" id="ProtNLM"/>
    </source>
</evidence>
<dbReference type="EMBL" id="BOPB01000020">
    <property type="protein sequence ID" value="GIJ22936.1"/>
    <property type="molecule type" value="Genomic_DNA"/>
</dbReference>
<dbReference type="InterPro" id="IPR002186">
    <property type="entry name" value="Neocarzinostatin_fam"/>
</dbReference>
<evidence type="ECO:0000313" key="7">
    <source>
        <dbReference type="EMBL" id="GIJ22936.1"/>
    </source>
</evidence>
<reference evidence="7 8" key="1">
    <citation type="submission" date="2021-01" db="EMBL/GenBank/DDBJ databases">
        <title>Whole genome shotgun sequence of Verrucosispora lutea NBRC 106530.</title>
        <authorList>
            <person name="Komaki H."/>
            <person name="Tamura T."/>
        </authorList>
    </citation>
    <scope>NUCLEOTIDE SEQUENCE [LARGE SCALE GENOMIC DNA]</scope>
    <source>
        <strain evidence="7 8">NBRC 106530</strain>
    </source>
</reference>
<evidence type="ECO:0000256" key="4">
    <source>
        <dbReference type="ARBA" id="ARBA00023125"/>
    </source>
</evidence>
<organism evidence="7 8">
    <name type="scientific">Micromonospora lutea</name>
    <dbReference type="NCBI Taxonomy" id="419825"/>
    <lineage>
        <taxon>Bacteria</taxon>
        <taxon>Bacillati</taxon>
        <taxon>Actinomycetota</taxon>
        <taxon>Actinomycetes</taxon>
        <taxon>Micromonosporales</taxon>
        <taxon>Micromonosporaceae</taxon>
        <taxon>Micromonospora</taxon>
    </lineage>
</organism>
<name>A0ABQ4IYF2_9ACTN</name>
<proteinExistence type="inferred from homology"/>
<evidence type="ECO:0000256" key="6">
    <source>
        <dbReference type="SAM" id="MobiDB-lite"/>
    </source>
</evidence>
<sequence length="192" mass="19640">MHHDTGARLPSCHVTPLPRERKRPVPAEVCLVQEMERHVFVRNWKRTLSALGVGAVLALGLTLTGSAPAASAPTKPGEAPAAATVTVTPATGLADGQVVTVDAAGLRPSTIFHIGQCAIVGAEMPCNGAETISVSTTASGTLSVKLAVRLVYRGTLGPDGTPWGVVHCGRTPCGIGMFNNLGEGAGAAISFR</sequence>
<dbReference type="Pfam" id="PF00960">
    <property type="entry name" value="Neocarzinostat"/>
    <property type="match status" value="1"/>
</dbReference>
<comment type="similarity">
    <text evidence="1">Belongs to the neocarzinostatin family.</text>
</comment>
<evidence type="ECO:0000256" key="1">
    <source>
        <dbReference type="ARBA" id="ARBA00010648"/>
    </source>
</evidence>
<keyword evidence="2" id="KW-0929">Antimicrobial</keyword>
<keyword evidence="8" id="KW-1185">Reference proteome</keyword>
<dbReference type="NCBIfam" id="NF040680">
    <property type="entry name" value="chromo_anti"/>
    <property type="match status" value="1"/>
</dbReference>
<evidence type="ECO:0000256" key="5">
    <source>
        <dbReference type="ARBA" id="ARBA00023157"/>
    </source>
</evidence>
<accession>A0ABQ4IYF2</accession>
<dbReference type="SUPFAM" id="SSF49319">
    <property type="entry name" value="Actinoxanthin-like"/>
    <property type="match status" value="1"/>
</dbReference>
<keyword evidence="3" id="KW-0044">Antibiotic</keyword>
<dbReference type="Proteomes" id="UP000643165">
    <property type="component" value="Unassembled WGS sequence"/>
</dbReference>
<dbReference type="Gene3D" id="2.60.40.230">
    <property type="entry name" value="Neocarzinostatin-like"/>
    <property type="match status" value="1"/>
</dbReference>